<organism evidence="1 2">
    <name type="scientific">Rhizobium etli bv. mimosae str. IE4771</name>
    <dbReference type="NCBI Taxonomy" id="1432050"/>
    <lineage>
        <taxon>Bacteria</taxon>
        <taxon>Pseudomonadati</taxon>
        <taxon>Pseudomonadota</taxon>
        <taxon>Alphaproteobacteria</taxon>
        <taxon>Hyphomicrobiales</taxon>
        <taxon>Rhizobiaceae</taxon>
        <taxon>Rhizobium/Agrobacterium group</taxon>
        <taxon>Rhizobium</taxon>
    </lineage>
</organism>
<evidence type="ECO:0000313" key="2">
    <source>
        <dbReference type="Proteomes" id="UP000027180"/>
    </source>
</evidence>
<name>A0A060HVS4_RHIET</name>
<proteinExistence type="predicted"/>
<gene>
    <name evidence="1" type="ORF">IE4771_CH01936</name>
</gene>
<dbReference type="EMBL" id="CP006986">
    <property type="protein sequence ID" value="AIC27053.1"/>
    <property type="molecule type" value="Genomic_DNA"/>
</dbReference>
<dbReference type="Proteomes" id="UP000027180">
    <property type="component" value="Chromosome"/>
</dbReference>
<dbReference type="OrthoDB" id="8002233at2"/>
<dbReference type="AlphaFoldDB" id="A0A060HVS4"/>
<evidence type="ECO:0000313" key="1">
    <source>
        <dbReference type="EMBL" id="AIC27053.1"/>
    </source>
</evidence>
<dbReference type="RefSeq" id="WP_010053466.1">
    <property type="nucleotide sequence ID" value="NZ_CP006986.1"/>
</dbReference>
<dbReference type="KEGG" id="rei:IE4771_CH01936"/>
<dbReference type="HOGENOM" id="CLU_2538727_0_0_5"/>
<sequence>MPAAANDNNPLYLSEASIAQRVLGAKSRTAWDALAVVWEREGLPRIDPMTGCRYWPAVRAFLDRRHGLHQSSLPSTVDGAENWS</sequence>
<protein>
    <submittedName>
        <fullName evidence="1">Uncharacterized protein</fullName>
    </submittedName>
</protein>
<accession>A0A060HVS4</accession>
<reference evidence="1 2" key="1">
    <citation type="submission" date="2013-12" db="EMBL/GenBank/DDBJ databases">
        <title>Complete genome sequence of Rhizobium etli bv. mimosae IE4771.</title>
        <authorList>
            <person name="Bustos P."/>
            <person name="Santamaria R.I."/>
            <person name="Lozano L."/>
            <person name="Ormeno-Orrillo E."/>
            <person name="Rogel M.A."/>
            <person name="Romero D."/>
            <person name="Cevallos M.A."/>
            <person name="Martinez-Romero E."/>
            <person name="Gonzalez V."/>
        </authorList>
    </citation>
    <scope>NUCLEOTIDE SEQUENCE [LARGE SCALE GENOMIC DNA]</scope>
    <source>
        <strain evidence="1 2">IE4771</strain>
    </source>
</reference>